<dbReference type="Proteomes" id="UP001201020">
    <property type="component" value="Chromosome"/>
</dbReference>
<sequence length="78" mass="9228">MKNSIKHCPICKKEKNGENTFCEIHEKAKKSLLEGYELWLKAYGILSWEAYLKELSALDERVGKTVKEVIDYERFFKK</sequence>
<protein>
    <submittedName>
        <fullName evidence="1">Uncharacterized protein</fullName>
    </submittedName>
</protein>
<name>A0A9Y1BIY8_9ARCH</name>
<reference evidence="1" key="1">
    <citation type="journal article" date="2022" name="Nat. Microbiol.">
        <title>Unique mobile elements and scalable gene flow at the prokaryote-eukaryote boundary revealed by circularized Asgard archaea genomes.</title>
        <authorList>
            <person name="Wu F."/>
            <person name="Speth D.R."/>
            <person name="Philosof A."/>
            <person name="Cremiere A."/>
            <person name="Narayanan A."/>
            <person name="Barco R.A."/>
            <person name="Connon S.A."/>
            <person name="Amend J.P."/>
            <person name="Antoshechkin I.A."/>
            <person name="Orphan V.J."/>
        </authorList>
    </citation>
    <scope>NUCLEOTIDE SEQUENCE</scope>
    <source>
        <strain evidence="1">PM71</strain>
    </source>
</reference>
<accession>A0A9Y1BIY8</accession>
<dbReference type="EMBL" id="CP084166">
    <property type="protein sequence ID" value="UJG39909.1"/>
    <property type="molecule type" value="Genomic_DNA"/>
</dbReference>
<evidence type="ECO:0000313" key="1">
    <source>
        <dbReference type="EMBL" id="UJG39909.1"/>
    </source>
</evidence>
<organism evidence="1">
    <name type="scientific">Candidatus Heimdallarchaeum aukensis</name>
    <dbReference type="NCBI Taxonomy" id="2876573"/>
    <lineage>
        <taxon>Archaea</taxon>
        <taxon>Promethearchaeati</taxon>
        <taxon>Candidatus Heimdallarchaeota</taxon>
        <taxon>Candidatus Heimdallarchaeia (ex Rinke et al. 2021) (nom. nud.)</taxon>
        <taxon>Candidatus Heimdallarchaeales</taxon>
        <taxon>Candidatus Heimdallarchaeaceae</taxon>
        <taxon>Candidatus Heimdallarchaeum</taxon>
    </lineage>
</organism>
<dbReference type="AlphaFoldDB" id="A0A9Y1BIY8"/>
<proteinExistence type="predicted"/>
<gene>
    <name evidence="1" type="ORF">K9W45_08625</name>
</gene>